<proteinExistence type="predicted"/>
<reference evidence="2 3" key="1">
    <citation type="submission" date="2015-04" db="EMBL/GenBank/DDBJ databases">
        <authorList>
            <person name="Syromyatnikov M.Y."/>
            <person name="Popov V.N."/>
        </authorList>
    </citation>
    <scope>NUCLEOTIDE SEQUENCE [LARGE SCALE GENOMIC DNA]</scope>
    <source>
        <strain evidence="2 3">CECT 5292</strain>
    </source>
</reference>
<dbReference type="AlphaFoldDB" id="A0A0U1NKG9"/>
<keyword evidence="3" id="KW-1185">Reference proteome</keyword>
<evidence type="ECO:0000313" key="2">
    <source>
        <dbReference type="EMBL" id="CRK75207.1"/>
    </source>
</evidence>
<organism evidence="2 3">
    <name type="scientific">Nereida ignava</name>
    <dbReference type="NCBI Taxonomy" id="282199"/>
    <lineage>
        <taxon>Bacteria</taxon>
        <taxon>Pseudomonadati</taxon>
        <taxon>Pseudomonadota</taxon>
        <taxon>Alphaproteobacteria</taxon>
        <taxon>Rhodobacterales</taxon>
        <taxon>Roseobacteraceae</taxon>
        <taxon>Nereida</taxon>
    </lineage>
</organism>
<dbReference type="EMBL" id="CVQV01000005">
    <property type="protein sequence ID" value="CRK75207.1"/>
    <property type="molecule type" value="Genomic_DNA"/>
</dbReference>
<protein>
    <submittedName>
        <fullName evidence="2">Uncharacterized protein</fullName>
    </submittedName>
</protein>
<evidence type="ECO:0000313" key="3">
    <source>
        <dbReference type="Proteomes" id="UP000048949"/>
    </source>
</evidence>
<accession>A0A0U1NKG9</accession>
<sequence length="145" mass="15048">MQSEVLVGDSTAVAIKSDVAIATPPPEALRTAAGSGDATFASVKNSGPATDLALVPLTAQQSPLNAAKQEQLTRTESSLWYQAQSVEQALEPSKPVKVSEIQKQHQSDTLINAAALPSTEGADLKAGEEAGSLTPKLDQIEAVKQ</sequence>
<gene>
    <name evidence="2" type="ORF">NIG5292_01250</name>
</gene>
<evidence type="ECO:0000256" key="1">
    <source>
        <dbReference type="SAM" id="MobiDB-lite"/>
    </source>
</evidence>
<dbReference type="Proteomes" id="UP000048949">
    <property type="component" value="Unassembled WGS sequence"/>
</dbReference>
<feature type="region of interest" description="Disordered" evidence="1">
    <location>
        <begin position="121"/>
        <end position="145"/>
    </location>
</feature>
<name>A0A0U1NKG9_9RHOB</name>